<protein>
    <submittedName>
        <fullName evidence="2">Choline/ethanolamine kinase</fullName>
    </submittedName>
</protein>
<dbReference type="Gene3D" id="3.90.1200.10">
    <property type="match status" value="1"/>
</dbReference>
<dbReference type="Proteomes" id="UP000070646">
    <property type="component" value="Unassembled WGS sequence"/>
</dbReference>
<dbReference type="GO" id="GO:0006646">
    <property type="term" value="P:phosphatidylethanolamine biosynthetic process"/>
    <property type="evidence" value="ECO:0007669"/>
    <property type="project" value="TreeGrafter"/>
</dbReference>
<dbReference type="AlphaFoldDB" id="A0A133MM24"/>
<proteinExistence type="predicted"/>
<name>A0A133MM24_CLOPF</name>
<dbReference type="Gene3D" id="3.30.200.20">
    <property type="entry name" value="Phosphorylase Kinase, domain 1"/>
    <property type="match status" value="1"/>
</dbReference>
<keyword evidence="2" id="KW-0418">Kinase</keyword>
<dbReference type="InterPro" id="IPR011009">
    <property type="entry name" value="Kinase-like_dom_sf"/>
</dbReference>
<accession>A0A133MM24</accession>
<reference evidence="2 3" key="1">
    <citation type="submission" date="2016-01" db="EMBL/GenBank/DDBJ databases">
        <authorList>
            <person name="Oliw E.H."/>
        </authorList>
    </citation>
    <scope>NUCLEOTIDE SEQUENCE [LARGE SCALE GENOMIC DNA]</scope>
    <source>
        <strain evidence="2 3">MJR7757A</strain>
    </source>
</reference>
<comment type="caution">
    <text evidence="2">The sequence shown here is derived from an EMBL/GenBank/DDBJ whole genome shotgun (WGS) entry which is preliminary data.</text>
</comment>
<evidence type="ECO:0000313" key="2">
    <source>
        <dbReference type="EMBL" id="KXA05087.1"/>
    </source>
</evidence>
<dbReference type="PANTHER" id="PTHR22603:SF66">
    <property type="entry name" value="ETHANOLAMINE KINASE"/>
    <property type="match status" value="1"/>
</dbReference>
<dbReference type="GO" id="GO:0005737">
    <property type="term" value="C:cytoplasm"/>
    <property type="evidence" value="ECO:0007669"/>
    <property type="project" value="TreeGrafter"/>
</dbReference>
<keyword evidence="1" id="KW-0812">Transmembrane</keyword>
<dbReference type="EMBL" id="LRPU01000207">
    <property type="protein sequence ID" value="KXA05087.1"/>
    <property type="molecule type" value="Genomic_DNA"/>
</dbReference>
<feature type="transmembrane region" description="Helical" evidence="1">
    <location>
        <begin position="12"/>
        <end position="33"/>
    </location>
</feature>
<keyword evidence="1" id="KW-0472">Membrane</keyword>
<gene>
    <name evidence="2" type="ORF">HMPREF3222_03087</name>
</gene>
<sequence>MSLSKPSIPFNTSFNIILFHPFLFFDIIFSLEYKEIKMTNKMKNHKITKLGGLNNSNYLLECENNKYVLRIPSKDNKNNFSEENFVLIFANLNKLSPPIIYHNKDNGILISKFLEDSKVNMSTFTSLEFLEKLSINLKKLHILKCEHIFNPFEHIRKNFHILKSKNFNFHEGIDLVLNKLNILEEKLSKNMTIGLCHNDLNSSNVLYHNKNVLFIDFEFSAMCDIFFDLATVSWMLDEKKRYFLIKSYFGYYSYKLMEKLENYLFVVKLWNASWSFLKSLNTNSTYDYKLGGNMIIDDLLSTL</sequence>
<dbReference type="PATRIC" id="fig|1502.174.peg.3112"/>
<dbReference type="CDD" id="cd05151">
    <property type="entry name" value="ChoK-like"/>
    <property type="match status" value="1"/>
</dbReference>
<dbReference type="Pfam" id="PF01633">
    <property type="entry name" value="Choline_kinase"/>
    <property type="match status" value="1"/>
</dbReference>
<dbReference type="PANTHER" id="PTHR22603">
    <property type="entry name" value="CHOLINE/ETHANOALAMINE KINASE"/>
    <property type="match status" value="1"/>
</dbReference>
<evidence type="ECO:0000256" key="1">
    <source>
        <dbReference type="SAM" id="Phobius"/>
    </source>
</evidence>
<evidence type="ECO:0000313" key="3">
    <source>
        <dbReference type="Proteomes" id="UP000070646"/>
    </source>
</evidence>
<keyword evidence="2" id="KW-0808">Transferase</keyword>
<organism evidence="2 3">
    <name type="scientific">Clostridium perfringens</name>
    <dbReference type="NCBI Taxonomy" id="1502"/>
    <lineage>
        <taxon>Bacteria</taxon>
        <taxon>Bacillati</taxon>
        <taxon>Bacillota</taxon>
        <taxon>Clostridia</taxon>
        <taxon>Eubacteriales</taxon>
        <taxon>Clostridiaceae</taxon>
        <taxon>Clostridium</taxon>
    </lineage>
</organism>
<keyword evidence="1" id="KW-1133">Transmembrane helix</keyword>
<dbReference type="SUPFAM" id="SSF56112">
    <property type="entry name" value="Protein kinase-like (PK-like)"/>
    <property type="match status" value="1"/>
</dbReference>
<dbReference type="GO" id="GO:0004305">
    <property type="term" value="F:ethanolamine kinase activity"/>
    <property type="evidence" value="ECO:0007669"/>
    <property type="project" value="TreeGrafter"/>
</dbReference>